<evidence type="ECO:0000256" key="1">
    <source>
        <dbReference type="ARBA" id="ARBA00005656"/>
    </source>
</evidence>
<evidence type="ECO:0000313" key="6">
    <source>
        <dbReference type="Proteomes" id="UP001164390"/>
    </source>
</evidence>
<dbReference type="PANTHER" id="PTHR43356:SF1">
    <property type="entry name" value="PHOSPHATE ACETYLTRANSFERASE EUTD"/>
    <property type="match status" value="1"/>
</dbReference>
<keyword evidence="6" id="KW-1185">Reference proteome</keyword>
<gene>
    <name evidence="5" type="ORF">L0C25_12230</name>
</gene>
<feature type="domain" description="Phosphate acetyl/butaryl transferase" evidence="4">
    <location>
        <begin position="21"/>
        <end position="320"/>
    </location>
</feature>
<dbReference type="Pfam" id="PF01515">
    <property type="entry name" value="PTA_PTB"/>
    <property type="match status" value="1"/>
</dbReference>
<evidence type="ECO:0000256" key="2">
    <source>
        <dbReference type="ARBA" id="ARBA00022679"/>
    </source>
</evidence>
<accession>A0AA46TDL6</accession>
<dbReference type="Proteomes" id="UP001164390">
    <property type="component" value="Chromosome"/>
</dbReference>
<dbReference type="GO" id="GO:0016746">
    <property type="term" value="F:acyltransferase activity"/>
    <property type="evidence" value="ECO:0007669"/>
    <property type="project" value="UniProtKB-KW"/>
</dbReference>
<dbReference type="PIRSF" id="PIRSF000428">
    <property type="entry name" value="P_Ac_trans"/>
    <property type="match status" value="1"/>
</dbReference>
<dbReference type="InterPro" id="IPR042113">
    <property type="entry name" value="P_AcTrfase_dom1"/>
</dbReference>
<dbReference type="PANTHER" id="PTHR43356">
    <property type="entry name" value="PHOSPHATE ACETYLTRANSFERASE"/>
    <property type="match status" value="1"/>
</dbReference>
<keyword evidence="3" id="KW-0012">Acyltransferase</keyword>
<dbReference type="InterPro" id="IPR050500">
    <property type="entry name" value="Phos_Acetyltrans/Butyryltrans"/>
</dbReference>
<sequence length="325" mass="33146">MTTVAQGDSLTAGWLDRLNTGRPAHVVLPEGDDERVVAAANMLVRKGLEVTVLGHPGAAAGLDGRVALRSPAHLAAGEAGDFVRSRYARKRRSPEQLDAAATSPINLGAALVARGEAHACVAGCAAPTADVLRAGLNVIGVAPGFRTLSSSFVLVLPDGRPLAFGDCAVVPDPGPPELVDIAIASAATFESLTGEAAAVALLSFSSLGSAEHPSLSKVRRALELTRERAPALLIDGEMQFDTAFVESVAEKKAAGSPVAGRANVFVFPDLASGNIGYKIAQRLGGARALGPILQGLAAPLNDLSRGATADDIVDVALLSAVQSFA</sequence>
<proteinExistence type="inferred from homology"/>
<keyword evidence="2" id="KW-0808">Transferase</keyword>
<dbReference type="Gene3D" id="3.40.50.10950">
    <property type="match status" value="1"/>
</dbReference>
<dbReference type="AlphaFoldDB" id="A0AA46TDL6"/>
<evidence type="ECO:0000259" key="4">
    <source>
        <dbReference type="Pfam" id="PF01515"/>
    </source>
</evidence>
<reference evidence="5" key="1">
    <citation type="submission" date="2022-01" db="EMBL/GenBank/DDBJ databases">
        <title>Nocardioidaceae gen. sp. A5X3R13.</title>
        <authorList>
            <person name="Lopez Marin M.A."/>
            <person name="Uhlik O."/>
        </authorList>
    </citation>
    <scope>NUCLEOTIDE SEQUENCE</scope>
    <source>
        <strain evidence="5">A5X3R13</strain>
    </source>
</reference>
<dbReference type="SUPFAM" id="SSF53659">
    <property type="entry name" value="Isocitrate/Isopropylmalate dehydrogenase-like"/>
    <property type="match status" value="1"/>
</dbReference>
<protein>
    <submittedName>
        <fullName evidence="5">Phosphotransacetylase</fullName>
    </submittedName>
</protein>
<organism evidence="5 6">
    <name type="scientific">Solicola gregarius</name>
    <dbReference type="NCBI Taxonomy" id="2908642"/>
    <lineage>
        <taxon>Bacteria</taxon>
        <taxon>Bacillati</taxon>
        <taxon>Actinomycetota</taxon>
        <taxon>Actinomycetes</taxon>
        <taxon>Propionibacteriales</taxon>
        <taxon>Nocardioidaceae</taxon>
        <taxon>Solicola</taxon>
    </lineage>
</organism>
<evidence type="ECO:0000313" key="5">
    <source>
        <dbReference type="EMBL" id="UYM03324.1"/>
    </source>
</evidence>
<dbReference type="NCBIfam" id="NF007233">
    <property type="entry name" value="PRK09653.1"/>
    <property type="match status" value="1"/>
</dbReference>
<dbReference type="InterPro" id="IPR012147">
    <property type="entry name" value="P_Ac_Bu_trans"/>
</dbReference>
<evidence type="ECO:0000256" key="3">
    <source>
        <dbReference type="ARBA" id="ARBA00023315"/>
    </source>
</evidence>
<dbReference type="EMBL" id="CP094970">
    <property type="protein sequence ID" value="UYM03324.1"/>
    <property type="molecule type" value="Genomic_DNA"/>
</dbReference>
<dbReference type="InterPro" id="IPR042112">
    <property type="entry name" value="P_AcTrfase_dom2"/>
</dbReference>
<name>A0AA46TDL6_9ACTN</name>
<dbReference type="Gene3D" id="3.40.50.10750">
    <property type="entry name" value="Isocitrate/Isopropylmalate dehydrogenase-like"/>
    <property type="match status" value="1"/>
</dbReference>
<dbReference type="KEGG" id="sgrg:L0C25_12230"/>
<dbReference type="RefSeq" id="WP_271631930.1">
    <property type="nucleotide sequence ID" value="NZ_CP094970.1"/>
</dbReference>
<comment type="similarity">
    <text evidence="1">Belongs to the phosphate acetyltransferase and butyryltransferase family.</text>
</comment>
<dbReference type="InterPro" id="IPR002505">
    <property type="entry name" value="PTA_PTB"/>
</dbReference>